<evidence type="ECO:0000313" key="1">
    <source>
        <dbReference type="EMBL" id="KAH6933211.1"/>
    </source>
</evidence>
<gene>
    <name evidence="1" type="ORF">HPB50_013500</name>
</gene>
<proteinExistence type="predicted"/>
<sequence length="348" mass="38521">MCTVGHAAVISVMYPPDGICQYLFYTDVVIVEGSILASREQNSWRLFQMKARVYKKVKSGIAFDHRTTTSRLLTDAKKELATLASNNIDNYGLLNVIRKPGHLRSVVRAMKPVVDKLKNMQGSDPDKRTVIAIGSYDYSKPDFMDKYKEIIVDVVNTFKADAVIAISSVGLMEDDSTCYAAPPTVLISPMTRFPSLETHWPLVRANATYDKGEVLVGVSFEMAAMIYVLMHDAPNLNSSAYAKCKGFGLTSRDAICGPRKTVDQKVQLLKNPYVVYASFVNDKTSKHVIFAEYFTSARDKFTAARRKFGSVRTRVALMLFTSTSGTCEGSAAPTHLASVKWSARIEGC</sequence>
<dbReference type="EMBL" id="CM023484">
    <property type="protein sequence ID" value="KAH6933211.1"/>
    <property type="molecule type" value="Genomic_DNA"/>
</dbReference>
<name>A0ACB7SE40_HYAAI</name>
<evidence type="ECO:0000313" key="2">
    <source>
        <dbReference type="Proteomes" id="UP000821845"/>
    </source>
</evidence>
<protein>
    <submittedName>
        <fullName evidence="1">Uncharacterized protein</fullName>
    </submittedName>
</protein>
<reference evidence="1" key="1">
    <citation type="submission" date="2020-05" db="EMBL/GenBank/DDBJ databases">
        <title>Large-scale comparative analyses of tick genomes elucidate their genetic diversity and vector capacities.</title>
        <authorList>
            <person name="Jia N."/>
            <person name="Wang J."/>
            <person name="Shi W."/>
            <person name="Du L."/>
            <person name="Sun Y."/>
            <person name="Zhan W."/>
            <person name="Jiang J."/>
            <person name="Wang Q."/>
            <person name="Zhang B."/>
            <person name="Ji P."/>
            <person name="Sakyi L.B."/>
            <person name="Cui X."/>
            <person name="Yuan T."/>
            <person name="Jiang B."/>
            <person name="Yang W."/>
            <person name="Lam T.T.-Y."/>
            <person name="Chang Q."/>
            <person name="Ding S."/>
            <person name="Wang X."/>
            <person name="Zhu J."/>
            <person name="Ruan X."/>
            <person name="Zhao L."/>
            <person name="Wei J."/>
            <person name="Que T."/>
            <person name="Du C."/>
            <person name="Cheng J."/>
            <person name="Dai P."/>
            <person name="Han X."/>
            <person name="Huang E."/>
            <person name="Gao Y."/>
            <person name="Liu J."/>
            <person name="Shao H."/>
            <person name="Ye R."/>
            <person name="Li L."/>
            <person name="Wei W."/>
            <person name="Wang X."/>
            <person name="Wang C."/>
            <person name="Yang T."/>
            <person name="Huo Q."/>
            <person name="Li W."/>
            <person name="Guo W."/>
            <person name="Chen H."/>
            <person name="Zhou L."/>
            <person name="Ni X."/>
            <person name="Tian J."/>
            <person name="Zhou Y."/>
            <person name="Sheng Y."/>
            <person name="Liu T."/>
            <person name="Pan Y."/>
            <person name="Xia L."/>
            <person name="Li J."/>
            <person name="Zhao F."/>
            <person name="Cao W."/>
        </authorList>
    </citation>
    <scope>NUCLEOTIDE SEQUENCE</scope>
    <source>
        <strain evidence="1">Hyas-2018</strain>
    </source>
</reference>
<accession>A0ACB7SE40</accession>
<keyword evidence="2" id="KW-1185">Reference proteome</keyword>
<comment type="caution">
    <text evidence="1">The sequence shown here is derived from an EMBL/GenBank/DDBJ whole genome shotgun (WGS) entry which is preliminary data.</text>
</comment>
<dbReference type="Proteomes" id="UP000821845">
    <property type="component" value="Chromosome 4"/>
</dbReference>
<organism evidence="1 2">
    <name type="scientific">Hyalomma asiaticum</name>
    <name type="common">Tick</name>
    <dbReference type="NCBI Taxonomy" id="266040"/>
    <lineage>
        <taxon>Eukaryota</taxon>
        <taxon>Metazoa</taxon>
        <taxon>Ecdysozoa</taxon>
        <taxon>Arthropoda</taxon>
        <taxon>Chelicerata</taxon>
        <taxon>Arachnida</taxon>
        <taxon>Acari</taxon>
        <taxon>Parasitiformes</taxon>
        <taxon>Ixodida</taxon>
        <taxon>Ixodoidea</taxon>
        <taxon>Ixodidae</taxon>
        <taxon>Hyalomminae</taxon>
        <taxon>Hyalomma</taxon>
    </lineage>
</organism>